<dbReference type="Proteomes" id="UP000828390">
    <property type="component" value="Unassembled WGS sequence"/>
</dbReference>
<dbReference type="PANTHER" id="PTHR12675:SF6">
    <property type="entry name" value="ZINC FINGER CCCH DOMAIN-CONTAINING PROTEIN 10"/>
    <property type="match status" value="1"/>
</dbReference>
<evidence type="ECO:0000313" key="10">
    <source>
        <dbReference type="Proteomes" id="UP000828390"/>
    </source>
</evidence>
<dbReference type="PROSITE" id="PS50103">
    <property type="entry name" value="ZF_C3H1"/>
    <property type="match status" value="3"/>
</dbReference>
<dbReference type="Gene3D" id="3.30.1370.210">
    <property type="match status" value="2"/>
</dbReference>
<reference evidence="9" key="1">
    <citation type="journal article" date="2019" name="bioRxiv">
        <title>The Genome of the Zebra Mussel, Dreissena polymorpha: A Resource for Invasive Species Research.</title>
        <authorList>
            <person name="McCartney M.A."/>
            <person name="Auch B."/>
            <person name="Kono T."/>
            <person name="Mallez S."/>
            <person name="Zhang Y."/>
            <person name="Obille A."/>
            <person name="Becker A."/>
            <person name="Abrahante J.E."/>
            <person name="Garbe J."/>
            <person name="Badalamenti J.P."/>
            <person name="Herman A."/>
            <person name="Mangelson H."/>
            <person name="Liachko I."/>
            <person name="Sullivan S."/>
            <person name="Sone E.D."/>
            <person name="Koren S."/>
            <person name="Silverstein K.A.T."/>
            <person name="Beckman K.B."/>
            <person name="Gohl D.M."/>
        </authorList>
    </citation>
    <scope>NUCLEOTIDE SEQUENCE</scope>
    <source>
        <strain evidence="9">Duluth1</strain>
        <tissue evidence="9">Whole animal</tissue>
    </source>
</reference>
<dbReference type="GO" id="GO:0008270">
    <property type="term" value="F:zinc ion binding"/>
    <property type="evidence" value="ECO:0007669"/>
    <property type="project" value="UniProtKB-KW"/>
</dbReference>
<keyword evidence="1 5" id="KW-0479">Metal-binding</keyword>
<feature type="compositionally biased region" description="Basic and acidic residues" evidence="7">
    <location>
        <begin position="1"/>
        <end position="14"/>
    </location>
</feature>
<evidence type="ECO:0000256" key="5">
    <source>
        <dbReference type="PROSITE-ProRule" id="PRU00723"/>
    </source>
</evidence>
<dbReference type="EMBL" id="JAIWYP010000013">
    <property type="protein sequence ID" value="KAH3718994.1"/>
    <property type="molecule type" value="Genomic_DNA"/>
</dbReference>
<organism evidence="9 10">
    <name type="scientific">Dreissena polymorpha</name>
    <name type="common">Zebra mussel</name>
    <name type="synonym">Mytilus polymorpha</name>
    <dbReference type="NCBI Taxonomy" id="45954"/>
    <lineage>
        <taxon>Eukaryota</taxon>
        <taxon>Metazoa</taxon>
        <taxon>Spiralia</taxon>
        <taxon>Lophotrochozoa</taxon>
        <taxon>Mollusca</taxon>
        <taxon>Bivalvia</taxon>
        <taxon>Autobranchia</taxon>
        <taxon>Heteroconchia</taxon>
        <taxon>Euheterodonta</taxon>
        <taxon>Imparidentia</taxon>
        <taxon>Neoheterodontei</taxon>
        <taxon>Myida</taxon>
        <taxon>Dreissenoidea</taxon>
        <taxon>Dreissenidae</taxon>
        <taxon>Dreissena</taxon>
    </lineage>
</organism>
<dbReference type="AlphaFoldDB" id="A0A9D4C8N1"/>
<reference evidence="9" key="2">
    <citation type="submission" date="2020-11" db="EMBL/GenBank/DDBJ databases">
        <authorList>
            <person name="McCartney M.A."/>
            <person name="Auch B."/>
            <person name="Kono T."/>
            <person name="Mallez S."/>
            <person name="Becker A."/>
            <person name="Gohl D.M."/>
            <person name="Silverstein K.A.T."/>
            <person name="Koren S."/>
            <person name="Bechman K.B."/>
            <person name="Herman A."/>
            <person name="Abrahante J.E."/>
            <person name="Garbe J."/>
        </authorList>
    </citation>
    <scope>NUCLEOTIDE SEQUENCE</scope>
    <source>
        <strain evidence="9">Duluth1</strain>
        <tissue evidence="9">Whole animal</tissue>
    </source>
</reference>
<evidence type="ECO:0000256" key="6">
    <source>
        <dbReference type="SAM" id="Coils"/>
    </source>
</evidence>
<dbReference type="InterPro" id="IPR000571">
    <property type="entry name" value="Znf_CCCH"/>
</dbReference>
<evidence type="ECO:0000313" key="9">
    <source>
        <dbReference type="EMBL" id="KAH3718994.1"/>
    </source>
</evidence>
<name>A0A9D4C8N1_DREPO</name>
<accession>A0A9D4C8N1</accession>
<dbReference type="SMART" id="SM00356">
    <property type="entry name" value="ZnF_C3H1"/>
    <property type="match status" value="3"/>
</dbReference>
<evidence type="ECO:0000256" key="2">
    <source>
        <dbReference type="ARBA" id="ARBA00022737"/>
    </source>
</evidence>
<feature type="zinc finger region" description="C3H1-type" evidence="5">
    <location>
        <begin position="115"/>
        <end position="142"/>
    </location>
</feature>
<feature type="zinc finger region" description="C3H1-type" evidence="5">
    <location>
        <begin position="60"/>
        <end position="81"/>
    </location>
</feature>
<feature type="zinc finger region" description="C3H1-type" evidence="5">
    <location>
        <begin position="19"/>
        <end position="46"/>
    </location>
</feature>
<proteinExistence type="predicted"/>
<sequence length="392" mass="43859">MSESSEKMSDHSESGSESGNTNDICRDFLRNVCRRGQRCRYRHPGEQETTEFKKISEYTFCHDFQNNGCRRPNCKFLHCTREEEEHARSTGELPPRVLQAASLGIGVNHAEMVAKGGVPICKDNLKGSCQRGNQCKYRHISSAEYEFLQRKSEGREVFNKEVFNKDPRFDRFEFEPEVSIKRRRLDPEFSNDGFRSFESRYPQLSPNSKPLSYQLLEDENAMLRKKVDELKKQVADLTATNEVLLEQNARYRVSKTSILQTLNSAGVQAALQASSLNHLNNSLAQQIALSNDLSTITQQQQQALQQRMVREVLAASQGPGGQCSIAAPQTLNTATLSMNPPAIVPISLPQTMSGLQPSNNQSLAQSIDINGSLVSYPIVSQGLRMTASSLAH</sequence>
<comment type="caution">
    <text evidence="9">The sequence shown here is derived from an EMBL/GenBank/DDBJ whole genome shotgun (WGS) entry which is preliminary data.</text>
</comment>
<dbReference type="PANTHER" id="PTHR12675">
    <property type="entry name" value="MUSCLEBLIND-LIKE PROTEIN"/>
    <property type="match status" value="1"/>
</dbReference>
<keyword evidence="10" id="KW-1185">Reference proteome</keyword>
<evidence type="ECO:0000256" key="7">
    <source>
        <dbReference type="SAM" id="MobiDB-lite"/>
    </source>
</evidence>
<feature type="coiled-coil region" evidence="6">
    <location>
        <begin position="213"/>
        <end position="247"/>
    </location>
</feature>
<keyword evidence="4 5" id="KW-0862">Zinc</keyword>
<evidence type="ECO:0000259" key="8">
    <source>
        <dbReference type="PROSITE" id="PS50103"/>
    </source>
</evidence>
<keyword evidence="2" id="KW-0677">Repeat</keyword>
<evidence type="ECO:0000256" key="1">
    <source>
        <dbReference type="ARBA" id="ARBA00022723"/>
    </source>
</evidence>
<dbReference type="GO" id="GO:0043484">
    <property type="term" value="P:regulation of RNA splicing"/>
    <property type="evidence" value="ECO:0007669"/>
    <property type="project" value="TreeGrafter"/>
</dbReference>
<keyword evidence="3 5" id="KW-0863">Zinc-finger</keyword>
<feature type="region of interest" description="Disordered" evidence="7">
    <location>
        <begin position="1"/>
        <end position="20"/>
    </location>
</feature>
<feature type="domain" description="C3H1-type" evidence="8">
    <location>
        <begin position="19"/>
        <end position="46"/>
    </location>
</feature>
<evidence type="ECO:0000256" key="4">
    <source>
        <dbReference type="ARBA" id="ARBA00022833"/>
    </source>
</evidence>
<feature type="domain" description="C3H1-type" evidence="8">
    <location>
        <begin position="60"/>
        <end position="81"/>
    </location>
</feature>
<protein>
    <recommendedName>
        <fullName evidence="8">C3H1-type domain-containing protein</fullName>
    </recommendedName>
</protein>
<dbReference type="GO" id="GO:0003723">
    <property type="term" value="F:RNA binding"/>
    <property type="evidence" value="ECO:0007669"/>
    <property type="project" value="TreeGrafter"/>
</dbReference>
<feature type="domain" description="C3H1-type" evidence="8">
    <location>
        <begin position="115"/>
        <end position="142"/>
    </location>
</feature>
<dbReference type="OrthoDB" id="250836at2759"/>
<keyword evidence="6" id="KW-0175">Coiled coil</keyword>
<evidence type="ECO:0000256" key="3">
    <source>
        <dbReference type="ARBA" id="ARBA00022771"/>
    </source>
</evidence>
<gene>
    <name evidence="9" type="ORF">DPMN_061822</name>
</gene>